<keyword evidence="1" id="KW-0812">Transmembrane</keyword>
<sequence length="162" mass="16593">MASWNGTCANTTALTIAQPPFLIDTYHGRACVVSSNLTTSPTTPISILSADSSSGGSSIFQTCCGIDSAVSSFVEKTRDGQNCGFTYCNVPDEAAAKGFMACLNATATGVRAECFLSTAMAPDEPSTAHHSGSSGRRIDRLLMVSMGVLAILALGIGGSALE</sequence>
<dbReference type="KEGG" id="glz:GLAREA_02938"/>
<dbReference type="EMBL" id="KE145370">
    <property type="protein sequence ID" value="EPE27024.1"/>
    <property type="molecule type" value="Genomic_DNA"/>
</dbReference>
<keyword evidence="1" id="KW-0472">Membrane</keyword>
<protein>
    <submittedName>
        <fullName evidence="2">Uncharacterized protein</fullName>
    </submittedName>
</protein>
<dbReference type="AlphaFoldDB" id="S3CPD9"/>
<dbReference type="Proteomes" id="UP000016922">
    <property type="component" value="Unassembled WGS sequence"/>
</dbReference>
<gene>
    <name evidence="2" type="ORF">GLAREA_02938</name>
</gene>
<dbReference type="RefSeq" id="XP_008086214.1">
    <property type="nucleotide sequence ID" value="XM_008088023.1"/>
</dbReference>
<evidence type="ECO:0000313" key="3">
    <source>
        <dbReference type="Proteomes" id="UP000016922"/>
    </source>
</evidence>
<proteinExistence type="predicted"/>
<name>S3CPD9_GLAL2</name>
<dbReference type="HOGENOM" id="CLU_1635563_0_0_1"/>
<keyword evidence="3" id="KW-1185">Reference proteome</keyword>
<reference evidence="2 3" key="1">
    <citation type="journal article" date="2013" name="BMC Genomics">
        <title>Genomics-driven discovery of the pneumocandin biosynthetic gene cluster in the fungus Glarea lozoyensis.</title>
        <authorList>
            <person name="Chen L."/>
            <person name="Yue Q."/>
            <person name="Zhang X."/>
            <person name="Xiang M."/>
            <person name="Wang C."/>
            <person name="Li S."/>
            <person name="Che Y."/>
            <person name="Ortiz-Lopez F.J."/>
            <person name="Bills G.F."/>
            <person name="Liu X."/>
            <person name="An Z."/>
        </authorList>
    </citation>
    <scope>NUCLEOTIDE SEQUENCE [LARGE SCALE GENOMIC DNA]</scope>
    <source>
        <strain evidence="3">ATCC 20868 / MF5171</strain>
    </source>
</reference>
<evidence type="ECO:0000313" key="2">
    <source>
        <dbReference type="EMBL" id="EPE27024.1"/>
    </source>
</evidence>
<accession>S3CPD9</accession>
<dbReference type="OrthoDB" id="10577087at2759"/>
<feature type="transmembrane region" description="Helical" evidence="1">
    <location>
        <begin position="141"/>
        <end position="161"/>
    </location>
</feature>
<dbReference type="GeneID" id="19461994"/>
<keyword evidence="1" id="KW-1133">Transmembrane helix</keyword>
<organism evidence="2 3">
    <name type="scientific">Glarea lozoyensis (strain ATCC 20868 / MF5171)</name>
    <dbReference type="NCBI Taxonomy" id="1116229"/>
    <lineage>
        <taxon>Eukaryota</taxon>
        <taxon>Fungi</taxon>
        <taxon>Dikarya</taxon>
        <taxon>Ascomycota</taxon>
        <taxon>Pezizomycotina</taxon>
        <taxon>Leotiomycetes</taxon>
        <taxon>Helotiales</taxon>
        <taxon>Helotiaceae</taxon>
        <taxon>Glarea</taxon>
    </lineage>
</organism>
<evidence type="ECO:0000256" key="1">
    <source>
        <dbReference type="SAM" id="Phobius"/>
    </source>
</evidence>